<feature type="region of interest" description="Disordered" evidence="1">
    <location>
        <begin position="98"/>
        <end position="119"/>
    </location>
</feature>
<gene>
    <name evidence="3" type="ORF">BIW11_03028</name>
</gene>
<name>A0A1V9XT59_9ACAR</name>
<dbReference type="Gene3D" id="2.60.40.10">
    <property type="entry name" value="Immunoglobulins"/>
    <property type="match status" value="2"/>
</dbReference>
<evidence type="ECO:0000313" key="4">
    <source>
        <dbReference type="Proteomes" id="UP000192247"/>
    </source>
</evidence>
<dbReference type="Proteomes" id="UP000192247">
    <property type="component" value="Unassembled WGS sequence"/>
</dbReference>
<protein>
    <submittedName>
        <fullName evidence="3">Down syndrome cell adhesion molecule protein Dscam2-like</fullName>
    </submittedName>
</protein>
<evidence type="ECO:0000313" key="3">
    <source>
        <dbReference type="EMBL" id="OQR76686.1"/>
    </source>
</evidence>
<accession>A0A1V9XT59</accession>
<dbReference type="OrthoDB" id="6159398at2759"/>
<feature type="domain" description="Ig-like" evidence="2">
    <location>
        <begin position="55"/>
        <end position="91"/>
    </location>
</feature>
<evidence type="ECO:0000256" key="1">
    <source>
        <dbReference type="SAM" id="MobiDB-lite"/>
    </source>
</evidence>
<dbReference type="InterPro" id="IPR007110">
    <property type="entry name" value="Ig-like_dom"/>
</dbReference>
<dbReference type="InterPro" id="IPR013783">
    <property type="entry name" value="Ig-like_fold"/>
</dbReference>
<dbReference type="AlphaFoldDB" id="A0A1V9XT59"/>
<proteinExistence type="predicted"/>
<dbReference type="PROSITE" id="PS50835">
    <property type="entry name" value="IG_LIKE"/>
    <property type="match status" value="1"/>
</dbReference>
<organism evidence="3 4">
    <name type="scientific">Tropilaelaps mercedesae</name>
    <dbReference type="NCBI Taxonomy" id="418985"/>
    <lineage>
        <taxon>Eukaryota</taxon>
        <taxon>Metazoa</taxon>
        <taxon>Ecdysozoa</taxon>
        <taxon>Arthropoda</taxon>
        <taxon>Chelicerata</taxon>
        <taxon>Arachnida</taxon>
        <taxon>Acari</taxon>
        <taxon>Parasitiformes</taxon>
        <taxon>Mesostigmata</taxon>
        <taxon>Gamasina</taxon>
        <taxon>Dermanyssoidea</taxon>
        <taxon>Laelapidae</taxon>
        <taxon>Tropilaelaps</taxon>
    </lineage>
</organism>
<evidence type="ECO:0000259" key="2">
    <source>
        <dbReference type="PROSITE" id="PS50835"/>
    </source>
</evidence>
<dbReference type="EMBL" id="MNPL01004535">
    <property type="protein sequence ID" value="OQR76686.1"/>
    <property type="molecule type" value="Genomic_DNA"/>
</dbReference>
<dbReference type="InterPro" id="IPR036179">
    <property type="entry name" value="Ig-like_dom_sf"/>
</dbReference>
<reference evidence="3 4" key="1">
    <citation type="journal article" date="2017" name="Gigascience">
        <title>Draft genome of the honey bee ectoparasitic mite, Tropilaelaps mercedesae, is shaped by the parasitic life history.</title>
        <authorList>
            <person name="Dong X."/>
            <person name="Armstrong S.D."/>
            <person name="Xia D."/>
            <person name="Makepeace B.L."/>
            <person name="Darby A.C."/>
            <person name="Kadowaki T."/>
        </authorList>
    </citation>
    <scope>NUCLEOTIDE SEQUENCE [LARGE SCALE GENOMIC DNA]</scope>
    <source>
        <strain evidence="3">Wuxi-XJTLU</strain>
    </source>
</reference>
<sequence>MTSDNGKVLLVRSVTRHDEKRRFRCSVYNKLSGGKINSVNWAKIVIINDAIKDFPARIVECAPRMTLTEGASLRLSCAASGRPMPSYHWFQVSPHGAQQNGAVPQPLQVTAPDQPFANY</sequence>
<dbReference type="SUPFAM" id="SSF48726">
    <property type="entry name" value="Immunoglobulin"/>
    <property type="match status" value="1"/>
</dbReference>
<dbReference type="InParanoid" id="A0A1V9XT59"/>
<comment type="caution">
    <text evidence="3">The sequence shown here is derived from an EMBL/GenBank/DDBJ whole genome shotgun (WGS) entry which is preliminary data.</text>
</comment>
<keyword evidence="4" id="KW-1185">Reference proteome</keyword>